<evidence type="ECO:0000259" key="5">
    <source>
        <dbReference type="Pfam" id="PF04542"/>
    </source>
</evidence>
<dbReference type="GO" id="GO:0006352">
    <property type="term" value="P:DNA-templated transcription initiation"/>
    <property type="evidence" value="ECO:0007669"/>
    <property type="project" value="InterPro"/>
</dbReference>
<dbReference type="EMBL" id="FOWD01000031">
    <property type="protein sequence ID" value="SFO49080.1"/>
    <property type="molecule type" value="Genomic_DNA"/>
</dbReference>
<dbReference type="Proteomes" id="UP000198806">
    <property type="component" value="Unassembled WGS sequence"/>
</dbReference>
<dbReference type="OrthoDB" id="9782703at2"/>
<dbReference type="SUPFAM" id="SSF88659">
    <property type="entry name" value="Sigma3 and sigma4 domains of RNA polymerase sigma factors"/>
    <property type="match status" value="1"/>
</dbReference>
<dbReference type="SUPFAM" id="SSF88946">
    <property type="entry name" value="Sigma2 domain of RNA polymerase sigma factors"/>
    <property type="match status" value="1"/>
</dbReference>
<protein>
    <submittedName>
        <fullName evidence="7">RNA polymerase, sigma subunit, SigV</fullName>
    </submittedName>
</protein>
<evidence type="ECO:0000259" key="6">
    <source>
        <dbReference type="Pfam" id="PF08281"/>
    </source>
</evidence>
<dbReference type="Gene3D" id="1.10.10.10">
    <property type="entry name" value="Winged helix-like DNA-binding domain superfamily/Winged helix DNA-binding domain"/>
    <property type="match status" value="1"/>
</dbReference>
<dbReference type="RefSeq" id="WP_091687724.1">
    <property type="nucleotide sequence ID" value="NZ_BAABFM010000040.1"/>
</dbReference>
<dbReference type="Pfam" id="PF08281">
    <property type="entry name" value="Sigma70_r4_2"/>
    <property type="match status" value="1"/>
</dbReference>
<dbReference type="InterPro" id="IPR013324">
    <property type="entry name" value="RNA_pol_sigma_r3/r4-like"/>
</dbReference>
<dbReference type="InterPro" id="IPR007627">
    <property type="entry name" value="RNA_pol_sigma70_r2"/>
</dbReference>
<feature type="domain" description="RNA polymerase sigma-70 region 2" evidence="5">
    <location>
        <begin position="17"/>
        <end position="80"/>
    </location>
</feature>
<evidence type="ECO:0000313" key="7">
    <source>
        <dbReference type="EMBL" id="SFO49080.1"/>
    </source>
</evidence>
<dbReference type="PANTHER" id="PTHR43133">
    <property type="entry name" value="RNA POLYMERASE ECF-TYPE SIGMA FACTO"/>
    <property type="match status" value="1"/>
</dbReference>
<dbReference type="NCBIfam" id="TIGR02937">
    <property type="entry name" value="sigma70-ECF"/>
    <property type="match status" value="1"/>
</dbReference>
<name>A0A1I5HM47_9FIRM</name>
<evidence type="ECO:0000256" key="1">
    <source>
        <dbReference type="ARBA" id="ARBA00010641"/>
    </source>
</evidence>
<comment type="similarity">
    <text evidence="1">Belongs to the sigma-70 factor family. ECF subfamily.</text>
</comment>
<evidence type="ECO:0000313" key="8">
    <source>
        <dbReference type="Proteomes" id="UP000198806"/>
    </source>
</evidence>
<dbReference type="Gene3D" id="1.10.1740.10">
    <property type="match status" value="1"/>
</dbReference>
<sequence>MKPKINQNIVENFLIENREAYYRLAYSYVHNKDDALDIVQDAICKALGSSKSLNDPTAIKSWFYRIVVNTSLDFIRKNKRLVYVEDEDLEVLGPSKSDQYEDFDLQQALEKLPTMSKTIITLRFFEDMTFEEIAQILDQNINTVKTRFYTSIRKLRIELDDIAEFH</sequence>
<dbReference type="InterPro" id="IPR014284">
    <property type="entry name" value="RNA_pol_sigma-70_dom"/>
</dbReference>
<feature type="domain" description="RNA polymerase sigma factor 70 region 4 type 2" evidence="6">
    <location>
        <begin position="104"/>
        <end position="154"/>
    </location>
</feature>
<keyword evidence="8" id="KW-1185">Reference proteome</keyword>
<evidence type="ECO:0000256" key="3">
    <source>
        <dbReference type="ARBA" id="ARBA00023082"/>
    </source>
</evidence>
<keyword evidence="3" id="KW-0731">Sigma factor</keyword>
<dbReference type="InterPro" id="IPR013325">
    <property type="entry name" value="RNA_pol_sigma_r2"/>
</dbReference>
<proteinExistence type="inferred from homology"/>
<dbReference type="STRING" id="1527.SAMN04489757_13117"/>
<accession>A0A1I5HM47</accession>
<dbReference type="Pfam" id="PF04542">
    <property type="entry name" value="Sigma70_r2"/>
    <property type="match status" value="1"/>
</dbReference>
<dbReference type="CDD" id="cd06171">
    <property type="entry name" value="Sigma70_r4"/>
    <property type="match status" value="1"/>
</dbReference>
<dbReference type="InterPro" id="IPR013249">
    <property type="entry name" value="RNA_pol_sigma70_r4_t2"/>
</dbReference>
<dbReference type="PANTHER" id="PTHR43133:SF60">
    <property type="entry name" value="RNA POLYMERASE SIGMA FACTOR SIGV"/>
    <property type="match status" value="1"/>
</dbReference>
<reference evidence="7 8" key="1">
    <citation type="submission" date="2016-10" db="EMBL/GenBank/DDBJ databases">
        <authorList>
            <person name="de Groot N.N."/>
        </authorList>
    </citation>
    <scope>NUCLEOTIDE SEQUENCE [LARGE SCALE GENOMIC DNA]</scope>
    <source>
        <strain evidence="7 8">DSM 1283</strain>
    </source>
</reference>
<organism evidence="7 8">
    <name type="scientific">Anaerocolumna aminovalerica</name>
    <dbReference type="NCBI Taxonomy" id="1527"/>
    <lineage>
        <taxon>Bacteria</taxon>
        <taxon>Bacillati</taxon>
        <taxon>Bacillota</taxon>
        <taxon>Clostridia</taxon>
        <taxon>Lachnospirales</taxon>
        <taxon>Lachnospiraceae</taxon>
        <taxon>Anaerocolumna</taxon>
    </lineage>
</organism>
<dbReference type="GO" id="GO:0003677">
    <property type="term" value="F:DNA binding"/>
    <property type="evidence" value="ECO:0007669"/>
    <property type="project" value="InterPro"/>
</dbReference>
<keyword evidence="4" id="KW-0804">Transcription</keyword>
<dbReference type="GO" id="GO:0016987">
    <property type="term" value="F:sigma factor activity"/>
    <property type="evidence" value="ECO:0007669"/>
    <property type="project" value="UniProtKB-KW"/>
</dbReference>
<evidence type="ECO:0000256" key="4">
    <source>
        <dbReference type="ARBA" id="ARBA00023163"/>
    </source>
</evidence>
<dbReference type="InterPro" id="IPR036388">
    <property type="entry name" value="WH-like_DNA-bd_sf"/>
</dbReference>
<gene>
    <name evidence="7" type="ORF">SAMN04489757_13117</name>
</gene>
<keyword evidence="2" id="KW-0805">Transcription regulation</keyword>
<evidence type="ECO:0000256" key="2">
    <source>
        <dbReference type="ARBA" id="ARBA00023015"/>
    </source>
</evidence>
<dbReference type="AlphaFoldDB" id="A0A1I5HM47"/>
<dbReference type="InterPro" id="IPR039425">
    <property type="entry name" value="RNA_pol_sigma-70-like"/>
</dbReference>